<dbReference type="RefSeq" id="WP_072349060.1">
    <property type="nucleotide sequence ID" value="NZ_JAWVXR010000002.1"/>
</dbReference>
<keyword evidence="2" id="KW-1185">Reference proteome</keyword>
<dbReference type="EMBL" id="QPIG01000002">
    <property type="protein sequence ID" value="RCU57370.1"/>
    <property type="molecule type" value="Genomic_DNA"/>
</dbReference>
<organism evidence="1 2">
    <name type="scientific">Oceanihabitans sediminis</name>
    <dbReference type="NCBI Taxonomy" id="1812012"/>
    <lineage>
        <taxon>Bacteria</taxon>
        <taxon>Pseudomonadati</taxon>
        <taxon>Bacteroidota</taxon>
        <taxon>Flavobacteriia</taxon>
        <taxon>Flavobacteriales</taxon>
        <taxon>Flavobacteriaceae</taxon>
        <taxon>Oceanihabitans</taxon>
    </lineage>
</organism>
<protein>
    <submittedName>
        <fullName evidence="1">DUF1835 domain-containing protein</fullName>
    </submittedName>
</protein>
<accession>A0A368P509</accession>
<dbReference type="AlphaFoldDB" id="A0A368P509"/>
<comment type="caution">
    <text evidence="1">The sequence shown here is derived from an EMBL/GenBank/DDBJ whole genome shotgun (WGS) entry which is preliminary data.</text>
</comment>
<name>A0A368P509_9FLAO</name>
<gene>
    <name evidence="1" type="ORF">DU428_06130</name>
</gene>
<dbReference type="Proteomes" id="UP000252249">
    <property type="component" value="Unassembled WGS sequence"/>
</dbReference>
<evidence type="ECO:0000313" key="2">
    <source>
        <dbReference type="Proteomes" id="UP000252249"/>
    </source>
</evidence>
<proteinExistence type="predicted"/>
<evidence type="ECO:0000313" key="1">
    <source>
        <dbReference type="EMBL" id="RCU57370.1"/>
    </source>
</evidence>
<dbReference type="OrthoDB" id="127805at2"/>
<sequence>MTKNILHITNGGNLTNYLIELDYKGEYLTWHEMLCEGPTKVKIDSDAFLKVRKDFLKEFYQIEIDEQKYKTELQKLDNISNYSEIVLWFEYDLFCHINMLAIISLLREKQIKKPISLVCSGRIPGEENLKALTELTAFQIDEHFKERIYLSKEDKEFASNIWEVYCGSDHNLLKPFITEQSTFEYLSICLKAHLKRFPDSVNGLSELEHNIIKILDKYEVKSRHHLLGYALNYQGYYGFSDIQLMRVIDKLSLFFIQEEDSIKLNRKGYEVLLNQRNYASEINDNMQFGEVNRLDYLFNKKENKLIKTILHAN</sequence>
<reference evidence="1 2" key="1">
    <citation type="submission" date="2018-07" db="EMBL/GenBank/DDBJ databases">
        <title>Oceanihabitans testaceum sp. nov., isolated from marine sediment.</title>
        <authorList>
            <person name="Li C.-M."/>
        </authorList>
    </citation>
    <scope>NUCLEOTIDE SEQUENCE [LARGE SCALE GENOMIC DNA]</scope>
    <source>
        <strain evidence="1 2">S9-10</strain>
    </source>
</reference>